<accession>A0A9X9S1X8</accession>
<dbReference type="AlphaFoldDB" id="A0A9X9S1X8"/>
<name>A0A9X9S1X8_METOG</name>
<evidence type="ECO:0000313" key="2">
    <source>
        <dbReference type="Proteomes" id="UP001163096"/>
    </source>
</evidence>
<dbReference type="KEGG" id="mou:OU421_07385"/>
<organism evidence="1 2">
    <name type="scientific">Methanogenium organophilum</name>
    <dbReference type="NCBI Taxonomy" id="2199"/>
    <lineage>
        <taxon>Archaea</taxon>
        <taxon>Methanobacteriati</taxon>
        <taxon>Methanobacteriota</taxon>
        <taxon>Stenosarchaea group</taxon>
        <taxon>Methanomicrobia</taxon>
        <taxon>Methanomicrobiales</taxon>
        <taxon>Methanomicrobiaceae</taxon>
        <taxon>Methanogenium</taxon>
    </lineage>
</organism>
<dbReference type="Proteomes" id="UP001163096">
    <property type="component" value="Chromosome"/>
</dbReference>
<gene>
    <name evidence="1" type="ORF">OU421_07385</name>
</gene>
<reference evidence="1" key="1">
    <citation type="submission" date="2022-11" db="EMBL/GenBank/DDBJ databases">
        <title>Complete genome sequence of Methanogenium organophilum DSM 3596.</title>
        <authorList>
            <person name="Chen S.-C."/>
            <person name="Lai S.-J."/>
            <person name="You Y.-T."/>
        </authorList>
    </citation>
    <scope>NUCLEOTIDE SEQUENCE</scope>
    <source>
        <strain evidence="1">DSM 3596</strain>
    </source>
</reference>
<dbReference type="RefSeq" id="WP_268185429.1">
    <property type="nucleotide sequence ID" value="NZ_CP113361.1"/>
</dbReference>
<protein>
    <submittedName>
        <fullName evidence="1">Uncharacterized protein</fullName>
    </submittedName>
</protein>
<dbReference type="EMBL" id="CP113361">
    <property type="protein sequence ID" value="WAI00256.1"/>
    <property type="molecule type" value="Genomic_DNA"/>
</dbReference>
<proteinExistence type="predicted"/>
<evidence type="ECO:0000313" key="1">
    <source>
        <dbReference type="EMBL" id="WAI00256.1"/>
    </source>
</evidence>
<dbReference type="GeneID" id="76834913"/>
<keyword evidence="2" id="KW-1185">Reference proteome</keyword>
<sequence length="115" mass="13071">MARKLSEKDQEILKKCAPECVELFCSESGAPYRSVLPPLANHYATDADDFRERISRLTPDELKYLTGLILSGEESLCCLSPVYFASFLDQITKHLGRSARREMLNAYRSSEDCFI</sequence>